<evidence type="ECO:0000256" key="1">
    <source>
        <dbReference type="ARBA" id="ARBA00010996"/>
    </source>
</evidence>
<dbReference type="AlphaFoldDB" id="A0A1I5Y341"/>
<dbReference type="Proteomes" id="UP000199031">
    <property type="component" value="Unassembled WGS sequence"/>
</dbReference>
<reference evidence="6 7" key="1">
    <citation type="submission" date="2016-10" db="EMBL/GenBank/DDBJ databases">
        <authorList>
            <person name="de Groot N.N."/>
        </authorList>
    </citation>
    <scope>NUCLEOTIDE SEQUENCE [LARGE SCALE GENOMIC DNA]</scope>
    <source>
        <strain evidence="6 7">DSM 28286</strain>
    </source>
</reference>
<keyword evidence="4" id="KW-1015">Disulfide bond</keyword>
<keyword evidence="7" id="KW-1185">Reference proteome</keyword>
<evidence type="ECO:0000256" key="4">
    <source>
        <dbReference type="PIRSR" id="PIRSR603782-2"/>
    </source>
</evidence>
<feature type="binding site" evidence="3">
    <location>
        <position position="76"/>
    </location>
    <ligand>
        <name>Cu cation</name>
        <dbReference type="ChEBI" id="CHEBI:23378"/>
    </ligand>
</feature>
<keyword evidence="3" id="KW-0479">Metal-binding</keyword>
<protein>
    <submittedName>
        <fullName evidence="6">Protein SCO1/2</fullName>
    </submittedName>
</protein>
<evidence type="ECO:0000313" key="6">
    <source>
        <dbReference type="EMBL" id="SFQ38608.1"/>
    </source>
</evidence>
<evidence type="ECO:0000256" key="3">
    <source>
        <dbReference type="PIRSR" id="PIRSR603782-1"/>
    </source>
</evidence>
<dbReference type="CDD" id="cd02968">
    <property type="entry name" value="SCO"/>
    <property type="match status" value="1"/>
</dbReference>
<dbReference type="PANTHER" id="PTHR12151">
    <property type="entry name" value="ELECTRON TRANSPORT PROTIN SCO1/SENC FAMILY MEMBER"/>
    <property type="match status" value="1"/>
</dbReference>
<dbReference type="InterPro" id="IPR036249">
    <property type="entry name" value="Thioredoxin-like_sf"/>
</dbReference>
<dbReference type="PANTHER" id="PTHR12151:SF25">
    <property type="entry name" value="LINALOOL DEHYDRATASE_ISOMERASE DOMAIN-CONTAINING PROTEIN"/>
    <property type="match status" value="1"/>
</dbReference>
<dbReference type="PROSITE" id="PS51352">
    <property type="entry name" value="THIOREDOXIN_2"/>
    <property type="match status" value="1"/>
</dbReference>
<dbReference type="SUPFAM" id="SSF52833">
    <property type="entry name" value="Thioredoxin-like"/>
    <property type="match status" value="1"/>
</dbReference>
<gene>
    <name evidence="6" type="ORF">SAMN05444277_110125</name>
</gene>
<dbReference type="InterPro" id="IPR013766">
    <property type="entry name" value="Thioredoxin_domain"/>
</dbReference>
<comment type="similarity">
    <text evidence="1">Belongs to the SCO1/2 family.</text>
</comment>
<dbReference type="Pfam" id="PF02630">
    <property type="entry name" value="SCO1-SenC"/>
    <property type="match status" value="1"/>
</dbReference>
<keyword evidence="2 3" id="KW-0186">Copper</keyword>
<dbReference type="InterPro" id="IPR003782">
    <property type="entry name" value="SCO1/SenC"/>
</dbReference>
<feature type="binding site" evidence="3">
    <location>
        <position position="163"/>
    </location>
    <ligand>
        <name>Cu cation</name>
        <dbReference type="ChEBI" id="CHEBI:23378"/>
    </ligand>
</feature>
<name>A0A1I5Y341_9BACT</name>
<organism evidence="6 7">
    <name type="scientific">Parafilimonas terrae</name>
    <dbReference type="NCBI Taxonomy" id="1465490"/>
    <lineage>
        <taxon>Bacteria</taxon>
        <taxon>Pseudomonadati</taxon>
        <taxon>Bacteroidota</taxon>
        <taxon>Chitinophagia</taxon>
        <taxon>Chitinophagales</taxon>
        <taxon>Chitinophagaceae</taxon>
        <taxon>Parafilimonas</taxon>
    </lineage>
</organism>
<sequence length="217" mass="24393">MSKKVVGYISFFLVLAAGFLVAVFAGTDKWKAKAPIISFVKPFAFTNQDNQPFTEKDMAGKVCAVNFFFTTCKGICPVMNNNLDKVYSDFKNEKDFMIVSNTCDPETDSAAQLKHYADSMKVDTRKWVFLTGRKDSLYFAARNSYLIDDPNNNVGNINDQFLHSQFVALVDKFGNVRGQVYDALKPDELKLMETNIRALLKETKPPEITTNGTSFAN</sequence>
<feature type="domain" description="Thioredoxin" evidence="5">
    <location>
        <begin position="34"/>
        <end position="201"/>
    </location>
</feature>
<feature type="disulfide bond" description="Redox-active" evidence="4">
    <location>
        <begin position="72"/>
        <end position="76"/>
    </location>
</feature>
<evidence type="ECO:0000313" key="7">
    <source>
        <dbReference type="Proteomes" id="UP000199031"/>
    </source>
</evidence>
<dbReference type="STRING" id="1465490.SAMN05444277_110125"/>
<feature type="binding site" evidence="3">
    <location>
        <position position="72"/>
    </location>
    <ligand>
        <name>Cu cation</name>
        <dbReference type="ChEBI" id="CHEBI:23378"/>
    </ligand>
</feature>
<evidence type="ECO:0000259" key="5">
    <source>
        <dbReference type="PROSITE" id="PS51352"/>
    </source>
</evidence>
<dbReference type="OrthoDB" id="9811998at2"/>
<dbReference type="EMBL" id="FOXQ01000010">
    <property type="protein sequence ID" value="SFQ38608.1"/>
    <property type="molecule type" value="Genomic_DNA"/>
</dbReference>
<evidence type="ECO:0000256" key="2">
    <source>
        <dbReference type="ARBA" id="ARBA00023008"/>
    </source>
</evidence>
<dbReference type="GO" id="GO:0046872">
    <property type="term" value="F:metal ion binding"/>
    <property type="evidence" value="ECO:0007669"/>
    <property type="project" value="UniProtKB-KW"/>
</dbReference>
<accession>A0A1I5Y341</accession>
<proteinExistence type="inferred from homology"/>
<dbReference type="RefSeq" id="WP_090660647.1">
    <property type="nucleotide sequence ID" value="NZ_FOXQ01000010.1"/>
</dbReference>
<dbReference type="Gene3D" id="3.40.30.10">
    <property type="entry name" value="Glutaredoxin"/>
    <property type="match status" value="1"/>
</dbReference>